<proteinExistence type="predicted"/>
<keyword evidence="3" id="KW-1185">Reference proteome</keyword>
<dbReference type="EMBL" id="KQ087322">
    <property type="protein sequence ID" value="KLT38327.1"/>
    <property type="molecule type" value="Genomic_DNA"/>
</dbReference>
<feature type="region of interest" description="Disordered" evidence="1">
    <location>
        <begin position="112"/>
        <end position="175"/>
    </location>
</feature>
<organism evidence="2 3">
    <name type="scientific">Cutaneotrichosporon oleaginosum</name>
    <dbReference type="NCBI Taxonomy" id="879819"/>
    <lineage>
        <taxon>Eukaryota</taxon>
        <taxon>Fungi</taxon>
        <taxon>Dikarya</taxon>
        <taxon>Basidiomycota</taxon>
        <taxon>Agaricomycotina</taxon>
        <taxon>Tremellomycetes</taxon>
        <taxon>Trichosporonales</taxon>
        <taxon>Trichosporonaceae</taxon>
        <taxon>Cutaneotrichosporon</taxon>
    </lineage>
</organism>
<accession>A0A0J0XB43</accession>
<gene>
    <name evidence="2" type="ORF">CC85DRAFT_38503</name>
</gene>
<evidence type="ECO:0000313" key="3">
    <source>
        <dbReference type="Proteomes" id="UP000053611"/>
    </source>
</evidence>
<name>A0A0J0XB43_9TREE</name>
<reference evidence="2 3" key="1">
    <citation type="submission" date="2015-03" db="EMBL/GenBank/DDBJ databases">
        <title>Genomics and transcriptomics of the oil-accumulating basidiomycete yeast T. oleaginosus allow insights into substrate utilization and the diverse evolutionary trajectories of mating systems in fungi.</title>
        <authorList>
            <consortium name="DOE Joint Genome Institute"/>
            <person name="Kourist R."/>
            <person name="Kracht O."/>
            <person name="Bracharz F."/>
            <person name="Lipzen A."/>
            <person name="Nolan M."/>
            <person name="Ohm R."/>
            <person name="Grigoriev I."/>
            <person name="Sun S."/>
            <person name="Heitman J."/>
            <person name="Bruck T."/>
            <person name="Nowrousian M."/>
        </authorList>
    </citation>
    <scope>NUCLEOTIDE SEQUENCE [LARGE SCALE GENOMIC DNA]</scope>
    <source>
        <strain evidence="2 3">IBC0246</strain>
    </source>
</reference>
<sequence>MDHMMCVIGMSPSFCYRPERHGAPRSRERPLPKALAILLATSPLTLTRSHPVGGQRQRRSRLCAGWDGSCERLRTSATVMVMNTTPTTDMASPHLQTRALVQWARRHRQLGLLPAGHEHGTRSIPPRSSGRRPELGKDMAGCVEIESGSGRGESEGNRGDSGVSTKPPDRMRPDN</sequence>
<dbReference type="Proteomes" id="UP000053611">
    <property type="component" value="Unassembled WGS sequence"/>
</dbReference>
<evidence type="ECO:0000256" key="1">
    <source>
        <dbReference type="SAM" id="MobiDB-lite"/>
    </source>
</evidence>
<dbReference type="AlphaFoldDB" id="A0A0J0XB43"/>
<protein>
    <submittedName>
        <fullName evidence="2">Uncharacterized protein</fullName>
    </submittedName>
</protein>
<evidence type="ECO:0000313" key="2">
    <source>
        <dbReference type="EMBL" id="KLT38327.1"/>
    </source>
</evidence>
<dbReference type="RefSeq" id="XP_018274818.1">
    <property type="nucleotide sequence ID" value="XM_018427135.1"/>
</dbReference>
<dbReference type="GeneID" id="28987738"/>